<dbReference type="GO" id="GO:0008033">
    <property type="term" value="P:tRNA processing"/>
    <property type="evidence" value="ECO:0007669"/>
    <property type="project" value="UniProtKB-KW"/>
</dbReference>
<dbReference type="PANTHER" id="PTHR43033">
    <property type="entry name" value="TRNA(ILE)-LYSIDINE SYNTHASE-RELATED"/>
    <property type="match status" value="1"/>
</dbReference>
<dbReference type="Pfam" id="PF01171">
    <property type="entry name" value="ATP_bind_3"/>
    <property type="match status" value="1"/>
</dbReference>
<evidence type="ECO:0000256" key="7">
    <source>
        <dbReference type="SAM" id="MobiDB-lite"/>
    </source>
</evidence>
<dbReference type="Gene3D" id="3.40.50.620">
    <property type="entry name" value="HUPs"/>
    <property type="match status" value="1"/>
</dbReference>
<comment type="catalytic activity">
    <reaction evidence="6">
        <text>cytidine(34) in tRNA(Ile2) + L-lysine + ATP = lysidine(34) in tRNA(Ile2) + AMP + diphosphate + H(+)</text>
        <dbReference type="Rhea" id="RHEA:43744"/>
        <dbReference type="Rhea" id="RHEA-COMP:10625"/>
        <dbReference type="Rhea" id="RHEA-COMP:10670"/>
        <dbReference type="ChEBI" id="CHEBI:15378"/>
        <dbReference type="ChEBI" id="CHEBI:30616"/>
        <dbReference type="ChEBI" id="CHEBI:32551"/>
        <dbReference type="ChEBI" id="CHEBI:33019"/>
        <dbReference type="ChEBI" id="CHEBI:82748"/>
        <dbReference type="ChEBI" id="CHEBI:83665"/>
        <dbReference type="ChEBI" id="CHEBI:456215"/>
        <dbReference type="EC" id="6.3.4.19"/>
    </reaction>
</comment>
<feature type="domain" description="tRNA(Ile)-lysidine/2-thiocytidine synthase N-terminal" evidence="8">
    <location>
        <begin position="24"/>
        <end position="216"/>
    </location>
</feature>
<dbReference type="InterPro" id="IPR012795">
    <property type="entry name" value="tRNA_Ile_lys_synt_N"/>
</dbReference>
<dbReference type="PANTHER" id="PTHR43033:SF1">
    <property type="entry name" value="TRNA(ILE)-LYSIDINE SYNTHASE-RELATED"/>
    <property type="match status" value="1"/>
</dbReference>
<evidence type="ECO:0000259" key="8">
    <source>
        <dbReference type="Pfam" id="PF01171"/>
    </source>
</evidence>
<evidence type="ECO:0000256" key="5">
    <source>
        <dbReference type="ARBA" id="ARBA00022840"/>
    </source>
</evidence>
<sequence>MSRIWNQYAYAMLRAFNIQPPSRLAISVSGGVDSMALTKLTTDWAKPLNIELTALIVDHKLRSNSTEEANSVCEYIKSKFGISAEVLNLDMSLDSINSTRIEEIARQQRRNALQTACDRLNVNRILFGHHLNDQVELFIIRLLKNSSWIGLAGMSEVTAMNWQTTPFRKEPLKIVRPLLEVSKKDLIEVCESNSIKWWEDQSNQDTQLTQRNLIRRMYQSGQVPNGFTIEKIKKLMSYLAEQRELVESNAGMIMPMLTKTSRNAKLDSVSSESERLQKKKKNSDSRLESQSTSDKVPDLSSAPKSGTNGSSGKSNDRSNEISKVKVNTKSKSKGPLAKNNYKINTLLDTVEPTINLIPELRLLPDLILNEVLFRLIATTSPKSDDELFKEKSKVLPISEHIKKDEPIKQNVLGVEVEVDSESIKLTRENWRRGRPYQTRICEALPTWSRWELIDNRFWLRWKLKSAEVEPKKFSIRFVDEPKPILDLFEGSEALDLTKLNDVCTKHPFLLFESPDTLHTMNSSTVIGFPTLGITQNLDVEWRPKLYNFM</sequence>
<comment type="caution">
    <text evidence="9">The sequence shown here is derived from an EMBL/GenBank/DDBJ whole genome shotgun (WGS) entry which is preliminary data.</text>
</comment>
<feature type="region of interest" description="Disordered" evidence="7">
    <location>
        <begin position="262"/>
        <end position="337"/>
    </location>
</feature>
<evidence type="ECO:0000313" key="9">
    <source>
        <dbReference type="EMBL" id="GMM52632.1"/>
    </source>
</evidence>
<proteinExistence type="inferred from homology"/>
<dbReference type="EMBL" id="BTGC01000008">
    <property type="protein sequence ID" value="GMM52632.1"/>
    <property type="molecule type" value="Genomic_DNA"/>
</dbReference>
<evidence type="ECO:0000256" key="6">
    <source>
        <dbReference type="ARBA" id="ARBA00048539"/>
    </source>
</evidence>
<keyword evidence="2" id="KW-0436">Ligase</keyword>
<keyword evidence="3" id="KW-0819">tRNA processing</keyword>
<accession>A0AAV5RNB7</accession>
<dbReference type="AlphaFoldDB" id="A0AAV5RNB7"/>
<dbReference type="HAMAP" id="MF_01161">
    <property type="entry name" value="tRNA_Ile_lys_synt"/>
    <property type="match status" value="1"/>
</dbReference>
<dbReference type="GO" id="GO:0005524">
    <property type="term" value="F:ATP binding"/>
    <property type="evidence" value="ECO:0007669"/>
    <property type="project" value="UniProtKB-KW"/>
</dbReference>
<gene>
    <name evidence="9" type="ORF">DASB73_035950</name>
</gene>
<reference evidence="9 10" key="1">
    <citation type="journal article" date="2023" name="Elife">
        <title>Identification of key yeast species and microbe-microbe interactions impacting larval growth of Drosophila in the wild.</title>
        <authorList>
            <person name="Mure A."/>
            <person name="Sugiura Y."/>
            <person name="Maeda R."/>
            <person name="Honda K."/>
            <person name="Sakurai N."/>
            <person name="Takahashi Y."/>
            <person name="Watada M."/>
            <person name="Katoh T."/>
            <person name="Gotoh A."/>
            <person name="Gotoh Y."/>
            <person name="Taniguchi I."/>
            <person name="Nakamura K."/>
            <person name="Hayashi T."/>
            <person name="Katayama T."/>
            <person name="Uemura T."/>
            <person name="Hattori Y."/>
        </authorList>
    </citation>
    <scope>NUCLEOTIDE SEQUENCE [LARGE SCALE GENOMIC DNA]</scope>
    <source>
        <strain evidence="9 10">SB-73</strain>
    </source>
</reference>
<evidence type="ECO:0000256" key="4">
    <source>
        <dbReference type="ARBA" id="ARBA00022741"/>
    </source>
</evidence>
<feature type="compositionally biased region" description="Basic and acidic residues" evidence="7">
    <location>
        <begin position="272"/>
        <end position="287"/>
    </location>
</feature>
<dbReference type="EC" id="6.3.4.19" evidence="1"/>
<dbReference type="Proteomes" id="UP001362899">
    <property type="component" value="Unassembled WGS sequence"/>
</dbReference>
<evidence type="ECO:0000256" key="2">
    <source>
        <dbReference type="ARBA" id="ARBA00022598"/>
    </source>
</evidence>
<feature type="compositionally biased region" description="Basic and acidic residues" evidence="7">
    <location>
        <begin position="314"/>
        <end position="323"/>
    </location>
</feature>
<dbReference type="GO" id="GO:0032267">
    <property type="term" value="F:tRNA(Ile)-lysidine synthase activity"/>
    <property type="evidence" value="ECO:0007669"/>
    <property type="project" value="UniProtKB-EC"/>
</dbReference>
<dbReference type="InterPro" id="IPR011063">
    <property type="entry name" value="TilS/TtcA_N"/>
</dbReference>
<evidence type="ECO:0000313" key="10">
    <source>
        <dbReference type="Proteomes" id="UP001362899"/>
    </source>
</evidence>
<feature type="compositionally biased region" description="Low complexity" evidence="7">
    <location>
        <begin position="304"/>
        <end position="313"/>
    </location>
</feature>
<dbReference type="SUPFAM" id="SSF52402">
    <property type="entry name" value="Adenine nucleotide alpha hydrolases-like"/>
    <property type="match status" value="1"/>
</dbReference>
<organism evidence="9 10">
    <name type="scientific">Starmerella bacillaris</name>
    <name type="common">Yeast</name>
    <name type="synonym">Candida zemplinina</name>
    <dbReference type="NCBI Taxonomy" id="1247836"/>
    <lineage>
        <taxon>Eukaryota</taxon>
        <taxon>Fungi</taxon>
        <taxon>Dikarya</taxon>
        <taxon>Ascomycota</taxon>
        <taxon>Saccharomycotina</taxon>
        <taxon>Dipodascomycetes</taxon>
        <taxon>Dipodascales</taxon>
        <taxon>Trichomonascaceae</taxon>
        <taxon>Starmerella</taxon>
    </lineage>
</organism>
<evidence type="ECO:0000256" key="1">
    <source>
        <dbReference type="ARBA" id="ARBA00013267"/>
    </source>
</evidence>
<dbReference type="InterPro" id="IPR012094">
    <property type="entry name" value="tRNA_Ile_lys_synt"/>
</dbReference>
<keyword evidence="10" id="KW-1185">Reference proteome</keyword>
<dbReference type="NCBIfam" id="TIGR02432">
    <property type="entry name" value="lysidine_TilS_N"/>
    <property type="match status" value="1"/>
</dbReference>
<evidence type="ECO:0000256" key="3">
    <source>
        <dbReference type="ARBA" id="ARBA00022694"/>
    </source>
</evidence>
<feature type="compositionally biased region" description="Polar residues" evidence="7">
    <location>
        <begin position="262"/>
        <end position="271"/>
    </location>
</feature>
<keyword evidence="5" id="KW-0067">ATP-binding</keyword>
<keyword evidence="4" id="KW-0547">Nucleotide-binding</keyword>
<dbReference type="InterPro" id="IPR014729">
    <property type="entry name" value="Rossmann-like_a/b/a_fold"/>
</dbReference>
<protein>
    <recommendedName>
        <fullName evidence="1">tRNA(Ile)-lysidine synthetase</fullName>
        <ecNumber evidence="1">6.3.4.19</ecNumber>
    </recommendedName>
</protein>
<dbReference type="CDD" id="cd01992">
    <property type="entry name" value="TilS_N"/>
    <property type="match status" value="1"/>
</dbReference>
<name>A0AAV5RNB7_STABA</name>